<protein>
    <submittedName>
        <fullName evidence="2">ROK family protein</fullName>
    </submittedName>
    <submittedName>
        <fullName evidence="3">ROK family transcriptional regulator</fullName>
    </submittedName>
</protein>
<dbReference type="PANTHER" id="PTHR18964:SF149">
    <property type="entry name" value="BIFUNCTIONAL UDP-N-ACETYLGLUCOSAMINE 2-EPIMERASE_N-ACETYLMANNOSAMINE KINASE"/>
    <property type="match status" value="1"/>
</dbReference>
<dbReference type="Pfam" id="PF00480">
    <property type="entry name" value="ROK"/>
    <property type="match status" value="1"/>
</dbReference>
<name>A0A1Y3QY20_9BACT</name>
<reference evidence="3" key="2">
    <citation type="journal article" date="2018" name="BMC Genomics">
        <title>Whole genome sequencing and function prediction of 133 gut anaerobes isolated from chicken caecum in pure cultures.</title>
        <authorList>
            <person name="Medvecky M."/>
            <person name="Cejkova D."/>
            <person name="Polansky O."/>
            <person name="Karasova D."/>
            <person name="Kubasova T."/>
            <person name="Cizek A."/>
            <person name="Rychlik I."/>
        </authorList>
    </citation>
    <scope>NUCLEOTIDE SEQUENCE</scope>
    <source>
        <strain evidence="3">An90</strain>
    </source>
</reference>
<dbReference type="Proteomes" id="UP000195772">
    <property type="component" value="Unassembled WGS sequence"/>
</dbReference>
<gene>
    <name evidence="3" type="ORF">B5G41_09055</name>
    <name evidence="2" type="ORF">F2Y10_04395</name>
</gene>
<dbReference type="eggNOG" id="COG1940">
    <property type="taxonomic scope" value="Bacteria"/>
</dbReference>
<evidence type="ECO:0000313" key="2">
    <source>
        <dbReference type="EMBL" id="KAA2379982.1"/>
    </source>
</evidence>
<dbReference type="eggNOG" id="COG1846">
    <property type="taxonomic scope" value="Bacteria"/>
</dbReference>
<dbReference type="PANTHER" id="PTHR18964">
    <property type="entry name" value="ROK (REPRESSOR, ORF, KINASE) FAMILY"/>
    <property type="match status" value="1"/>
</dbReference>
<dbReference type="InterPro" id="IPR043129">
    <property type="entry name" value="ATPase_NBD"/>
</dbReference>
<dbReference type="InterPro" id="IPR036390">
    <property type="entry name" value="WH_DNA-bd_sf"/>
</dbReference>
<dbReference type="InterPro" id="IPR000600">
    <property type="entry name" value="ROK"/>
</dbReference>
<dbReference type="EMBL" id="NFHB01000005">
    <property type="protein sequence ID" value="OUN03178.1"/>
    <property type="molecule type" value="Genomic_DNA"/>
</dbReference>
<reference evidence="2 5" key="3">
    <citation type="journal article" date="2019" name="Nat. Med.">
        <title>A library of human gut bacterial isolates paired with longitudinal multiomics data enables mechanistic microbiome research.</title>
        <authorList>
            <person name="Poyet M."/>
            <person name="Groussin M."/>
            <person name="Gibbons S.M."/>
            <person name="Avila-Pacheco J."/>
            <person name="Jiang X."/>
            <person name="Kearney S.M."/>
            <person name="Perrotta A.R."/>
            <person name="Berdy B."/>
            <person name="Zhao S."/>
            <person name="Lieberman T.D."/>
            <person name="Swanson P.K."/>
            <person name="Smith M."/>
            <person name="Roesemann S."/>
            <person name="Alexander J.E."/>
            <person name="Rich S.A."/>
            <person name="Livny J."/>
            <person name="Vlamakis H."/>
            <person name="Clish C."/>
            <person name="Bullock K."/>
            <person name="Deik A."/>
            <person name="Scott J."/>
            <person name="Pierce K.A."/>
            <person name="Xavier R.J."/>
            <person name="Alm E.J."/>
        </authorList>
    </citation>
    <scope>NUCLEOTIDE SEQUENCE [LARGE SCALE GENOMIC DNA]</scope>
    <source>
        <strain evidence="2 5">BIOML-A266</strain>
    </source>
</reference>
<evidence type="ECO:0000313" key="5">
    <source>
        <dbReference type="Proteomes" id="UP000322940"/>
    </source>
</evidence>
<dbReference type="SUPFAM" id="SSF46785">
    <property type="entry name" value="Winged helix' DNA-binding domain"/>
    <property type="match status" value="1"/>
</dbReference>
<comment type="similarity">
    <text evidence="1">Belongs to the ROK (NagC/XylR) family.</text>
</comment>
<evidence type="ECO:0000256" key="1">
    <source>
        <dbReference type="ARBA" id="ARBA00006479"/>
    </source>
</evidence>
<accession>A0A1Y3QY20</accession>
<dbReference type="SUPFAM" id="SSF53067">
    <property type="entry name" value="Actin-like ATPase domain"/>
    <property type="match status" value="1"/>
</dbReference>
<sequence length="402" mass="44141">MVDSFLGQAEEGNKTALLKLQLIGHYIMGGDFSITDLSHEMNLSVPTVTKLVSELIEDGFVHDFGKQGTAGGRRPNIYGLNPYAGYFVGVDIKKDIITLAIINFKGQVVDMRDCVPFVMENSVQALDRLCDVVNGFIAKSKIDRTKIFSVGFNLSGRVNSKTGYSYSYFFVEEEPLTMLLEKRLGCKVYVENDTRAMTYGEYMCGVGNNEDTMIFVNASWGLGVGLVIDRKLFYGRSGFSGEFGHFPLLDNEVICRCGKRGCLETGASGSAVHRIFMEKLAQKRVSMLSDKYNRGEQILLEDILEALGQEDVLAIEVMETVGHTLGKAMAGLINLFNPDLIVLGGTLAVAKDYIMLPLKSAINKYSLQLVNKDTTIKLSKLGEKAGAVGACMLSRSKMLGLM</sequence>
<evidence type="ECO:0000313" key="4">
    <source>
        <dbReference type="Proteomes" id="UP000195772"/>
    </source>
</evidence>
<evidence type="ECO:0000313" key="3">
    <source>
        <dbReference type="EMBL" id="OUN03178.1"/>
    </source>
</evidence>
<dbReference type="AlphaFoldDB" id="A0A1Y3QY20"/>
<proteinExistence type="inferred from homology"/>
<dbReference type="Gene3D" id="1.10.10.10">
    <property type="entry name" value="Winged helix-like DNA-binding domain superfamily/Winged helix DNA-binding domain"/>
    <property type="match status" value="1"/>
</dbReference>
<reference evidence="4" key="1">
    <citation type="submission" date="2017-04" db="EMBL/GenBank/DDBJ databases">
        <title>Function of individual gut microbiota members based on whole genome sequencing of pure cultures obtained from chicken caecum.</title>
        <authorList>
            <person name="Medvecky M."/>
            <person name="Cejkova D."/>
            <person name="Polansky O."/>
            <person name="Karasova D."/>
            <person name="Kubasova T."/>
            <person name="Cizek A."/>
            <person name="Rychlik I."/>
        </authorList>
    </citation>
    <scope>NUCLEOTIDE SEQUENCE [LARGE SCALE GENOMIC DNA]</scope>
    <source>
        <strain evidence="4">An90</strain>
    </source>
</reference>
<organism evidence="3 4">
    <name type="scientific">Alistipes onderdonkii</name>
    <dbReference type="NCBI Taxonomy" id="328813"/>
    <lineage>
        <taxon>Bacteria</taxon>
        <taxon>Pseudomonadati</taxon>
        <taxon>Bacteroidota</taxon>
        <taxon>Bacteroidia</taxon>
        <taxon>Bacteroidales</taxon>
        <taxon>Rikenellaceae</taxon>
        <taxon>Alistipes</taxon>
    </lineage>
</organism>
<dbReference type="EMBL" id="VVXH01000003">
    <property type="protein sequence ID" value="KAA2379982.1"/>
    <property type="molecule type" value="Genomic_DNA"/>
</dbReference>
<dbReference type="Gene3D" id="3.30.420.40">
    <property type="match status" value="2"/>
</dbReference>
<comment type="caution">
    <text evidence="3">The sequence shown here is derived from an EMBL/GenBank/DDBJ whole genome shotgun (WGS) entry which is preliminary data.</text>
</comment>
<dbReference type="Proteomes" id="UP000322940">
    <property type="component" value="Unassembled WGS sequence"/>
</dbReference>
<dbReference type="InterPro" id="IPR036388">
    <property type="entry name" value="WH-like_DNA-bd_sf"/>
</dbReference>
<dbReference type="OrthoDB" id="9810372at2"/>
<dbReference type="RefSeq" id="WP_022333921.1">
    <property type="nucleotide sequence ID" value="NZ_AP025562.1"/>
</dbReference>